<reference evidence="2" key="3">
    <citation type="submission" date="2022-06" db="EMBL/GenBank/DDBJ databases">
        <title>Genomic Encyclopedia of Type Strains, Phase III (KMG-III): the genomes of soil and plant-associated and newly described type strains.</title>
        <authorList>
            <person name="Whitman W."/>
        </authorList>
    </citation>
    <scope>NUCLEOTIDE SEQUENCE</scope>
    <source>
        <strain evidence="2">CPCC 202695</strain>
    </source>
</reference>
<dbReference type="AlphaFoldDB" id="A0A1H1LB37"/>
<evidence type="ECO:0000313" key="3">
    <source>
        <dbReference type="EMBL" id="SDR71089.1"/>
    </source>
</evidence>
<dbReference type="Proteomes" id="UP000893823">
    <property type="component" value="Unassembled WGS sequence"/>
</dbReference>
<accession>A0A1H1LB37</accession>
<dbReference type="EMBL" id="LT629755">
    <property type="protein sequence ID" value="SDR71089.1"/>
    <property type="molecule type" value="Genomic_DNA"/>
</dbReference>
<evidence type="ECO:0000313" key="2">
    <source>
        <dbReference type="EMBL" id="MCP2367480.1"/>
    </source>
</evidence>
<name>A0A1H1LB37_9MICO</name>
<dbReference type="EMBL" id="SODL02000002">
    <property type="protein sequence ID" value="MCP2367480.1"/>
    <property type="molecule type" value="Genomic_DNA"/>
</dbReference>
<keyword evidence="1" id="KW-0472">Membrane</keyword>
<evidence type="ECO:0000313" key="4">
    <source>
        <dbReference type="Proteomes" id="UP000199482"/>
    </source>
</evidence>
<keyword evidence="1" id="KW-1133">Transmembrane helix</keyword>
<dbReference type="Proteomes" id="UP000199482">
    <property type="component" value="Chromosome I"/>
</dbReference>
<feature type="transmembrane region" description="Helical" evidence="1">
    <location>
        <begin position="110"/>
        <end position="128"/>
    </location>
</feature>
<protein>
    <submittedName>
        <fullName evidence="3">Uncharacterized protein</fullName>
    </submittedName>
</protein>
<feature type="transmembrane region" description="Helical" evidence="1">
    <location>
        <begin position="48"/>
        <end position="71"/>
    </location>
</feature>
<reference evidence="4" key="2">
    <citation type="submission" date="2016-10" db="EMBL/GenBank/DDBJ databases">
        <authorList>
            <person name="Varghese N."/>
            <person name="Submissions S."/>
        </authorList>
    </citation>
    <scope>NUCLEOTIDE SEQUENCE [LARGE SCALE GENOMIC DNA]</scope>
    <source>
        <strain evidence="4">CPCC 202695</strain>
    </source>
</reference>
<dbReference type="RefSeq" id="WP_133988499.1">
    <property type="nucleotide sequence ID" value="NZ_BMDN01000002.1"/>
</dbReference>
<proteinExistence type="predicted"/>
<keyword evidence="1" id="KW-0812">Transmembrane</keyword>
<reference evidence="3" key="1">
    <citation type="submission" date="2016-10" db="EMBL/GenBank/DDBJ databases">
        <authorList>
            <person name="de Groot N.N."/>
        </authorList>
    </citation>
    <scope>NUCLEOTIDE SEQUENCE [LARGE SCALE GENOMIC DNA]</scope>
    <source>
        <strain evidence="3">CPCC 202695</strain>
    </source>
</reference>
<dbReference type="STRING" id="589382.SAMN04489721_0045"/>
<feature type="transmembrane region" description="Helical" evidence="1">
    <location>
        <begin position="83"/>
        <end position="104"/>
    </location>
</feature>
<keyword evidence="5" id="KW-1185">Reference proteome</keyword>
<evidence type="ECO:0000313" key="5">
    <source>
        <dbReference type="Proteomes" id="UP000893823"/>
    </source>
</evidence>
<dbReference type="OrthoDB" id="4981655at2"/>
<feature type="transmembrane region" description="Helical" evidence="1">
    <location>
        <begin position="12"/>
        <end position="36"/>
    </location>
</feature>
<organism evidence="3 4">
    <name type="scientific">Agromyces flavus</name>
    <dbReference type="NCBI Taxonomy" id="589382"/>
    <lineage>
        <taxon>Bacteria</taxon>
        <taxon>Bacillati</taxon>
        <taxon>Actinomycetota</taxon>
        <taxon>Actinomycetes</taxon>
        <taxon>Micrococcales</taxon>
        <taxon>Microbacteriaceae</taxon>
        <taxon>Agromyces</taxon>
    </lineage>
</organism>
<gene>
    <name evidence="2" type="ORF">BCL57_001634</name>
    <name evidence="3" type="ORF">SAMN04489721_0045</name>
</gene>
<sequence length="140" mass="14672">MSEVVRGKRPVTITIIGVLAFIAGLLDMLSGVLLFFRLPNDEVVARFGGSGGLITAAIGSIVVGLITAVLAGGLLRGSNPARLIITVLQVFSIIGSLFLAVAYMSDPSVVGEWLGLAFSVILLILLWTPKASRFFVGTVE</sequence>
<evidence type="ECO:0000256" key="1">
    <source>
        <dbReference type="SAM" id="Phobius"/>
    </source>
</evidence>